<accession>G2XQ21</accession>
<dbReference type="Proteomes" id="UP000008177">
    <property type="component" value="Unplaced contigs"/>
</dbReference>
<gene>
    <name evidence="2" type="ORF">BofuT4_uP072050.1</name>
</gene>
<protein>
    <submittedName>
        <fullName evidence="2">Uncharacterized protein</fullName>
    </submittedName>
</protein>
<evidence type="ECO:0000256" key="1">
    <source>
        <dbReference type="SAM" id="MobiDB-lite"/>
    </source>
</evidence>
<sequence>MFQINSQSSTNNHNGLTEQALRGRSENTYFITNGNYMDLKTGAALAVTKFSQSLRLCWLEVDVEFCQYLLVAI</sequence>
<organism evidence="2 3">
    <name type="scientific">Botryotinia fuckeliana (strain T4)</name>
    <name type="common">Noble rot fungus</name>
    <name type="synonym">Botrytis cinerea</name>
    <dbReference type="NCBI Taxonomy" id="999810"/>
    <lineage>
        <taxon>Eukaryota</taxon>
        <taxon>Fungi</taxon>
        <taxon>Dikarya</taxon>
        <taxon>Ascomycota</taxon>
        <taxon>Pezizomycotina</taxon>
        <taxon>Leotiomycetes</taxon>
        <taxon>Helotiales</taxon>
        <taxon>Sclerotiniaceae</taxon>
        <taxon>Botrytis</taxon>
    </lineage>
</organism>
<feature type="region of interest" description="Disordered" evidence="1">
    <location>
        <begin position="1"/>
        <end position="20"/>
    </location>
</feature>
<feature type="compositionally biased region" description="Polar residues" evidence="1">
    <location>
        <begin position="1"/>
        <end position="17"/>
    </location>
</feature>
<evidence type="ECO:0000313" key="3">
    <source>
        <dbReference type="Proteomes" id="UP000008177"/>
    </source>
</evidence>
<reference evidence="3" key="1">
    <citation type="journal article" date="2011" name="PLoS Genet.">
        <title>Genomic analysis of the necrotrophic fungal pathogens Sclerotinia sclerotiorum and Botrytis cinerea.</title>
        <authorList>
            <person name="Amselem J."/>
            <person name="Cuomo C.A."/>
            <person name="van Kan J.A."/>
            <person name="Viaud M."/>
            <person name="Benito E.P."/>
            <person name="Couloux A."/>
            <person name="Coutinho P.M."/>
            <person name="de Vries R.P."/>
            <person name="Dyer P.S."/>
            <person name="Fillinger S."/>
            <person name="Fournier E."/>
            <person name="Gout L."/>
            <person name="Hahn M."/>
            <person name="Kohn L."/>
            <person name="Lapalu N."/>
            <person name="Plummer K.M."/>
            <person name="Pradier J.M."/>
            <person name="Quevillon E."/>
            <person name="Sharon A."/>
            <person name="Simon A."/>
            <person name="ten Have A."/>
            <person name="Tudzynski B."/>
            <person name="Tudzynski P."/>
            <person name="Wincker P."/>
            <person name="Andrew M."/>
            <person name="Anthouard V."/>
            <person name="Beever R.E."/>
            <person name="Beffa R."/>
            <person name="Benoit I."/>
            <person name="Bouzid O."/>
            <person name="Brault B."/>
            <person name="Chen Z."/>
            <person name="Choquer M."/>
            <person name="Collemare J."/>
            <person name="Cotton P."/>
            <person name="Danchin E.G."/>
            <person name="Da Silva C."/>
            <person name="Gautier A."/>
            <person name="Giraud C."/>
            <person name="Giraud T."/>
            <person name="Gonzalez C."/>
            <person name="Grossetete S."/>
            <person name="Guldener U."/>
            <person name="Henrissat B."/>
            <person name="Howlett B.J."/>
            <person name="Kodira C."/>
            <person name="Kretschmer M."/>
            <person name="Lappartient A."/>
            <person name="Leroch M."/>
            <person name="Levis C."/>
            <person name="Mauceli E."/>
            <person name="Neuveglise C."/>
            <person name="Oeser B."/>
            <person name="Pearson M."/>
            <person name="Poulain J."/>
            <person name="Poussereau N."/>
            <person name="Quesneville H."/>
            <person name="Rascle C."/>
            <person name="Schumacher J."/>
            <person name="Segurens B."/>
            <person name="Sexton A."/>
            <person name="Silva E."/>
            <person name="Sirven C."/>
            <person name="Soanes D.M."/>
            <person name="Talbot N.J."/>
            <person name="Templeton M."/>
            <person name="Yandava C."/>
            <person name="Yarden O."/>
            <person name="Zeng Q."/>
            <person name="Rollins J.A."/>
            <person name="Lebrun M.H."/>
            <person name="Dickman M."/>
        </authorList>
    </citation>
    <scope>NUCLEOTIDE SEQUENCE [LARGE SCALE GENOMIC DNA]</scope>
    <source>
        <strain evidence="3">T4</strain>
    </source>
</reference>
<proteinExistence type="predicted"/>
<dbReference type="HOGENOM" id="CLU_2704517_0_0_1"/>
<dbReference type="InParanoid" id="G2XQ21"/>
<evidence type="ECO:0000313" key="2">
    <source>
        <dbReference type="EMBL" id="CCD42909.1"/>
    </source>
</evidence>
<name>G2XQ21_BOTF4</name>
<dbReference type="EMBL" id="FQ790250">
    <property type="protein sequence ID" value="CCD42909.1"/>
    <property type="molecule type" value="Genomic_DNA"/>
</dbReference>
<dbReference type="AlphaFoldDB" id="G2XQ21"/>